<evidence type="ECO:0000256" key="9">
    <source>
        <dbReference type="SAM" id="MobiDB-lite"/>
    </source>
</evidence>
<name>A0AA88V302_9ASTE</name>
<evidence type="ECO:0000256" key="6">
    <source>
        <dbReference type="ARBA" id="ARBA00022989"/>
    </source>
</evidence>
<evidence type="ECO:0000256" key="3">
    <source>
        <dbReference type="ARBA" id="ARBA00022448"/>
    </source>
</evidence>
<comment type="subcellular location">
    <subcellularLocation>
        <location evidence="1">Mitochondrion membrane</location>
        <topology evidence="1">Multi-pass membrane protein</topology>
    </subcellularLocation>
</comment>
<comment type="similarity">
    <text evidence="2">Belongs to the mitochondrial carrier (TC 2.A.29) family.</text>
</comment>
<keyword evidence="6" id="KW-1133">Transmembrane helix</keyword>
<evidence type="ECO:0000313" key="10">
    <source>
        <dbReference type="EMBL" id="KAK3000711.1"/>
    </source>
</evidence>
<keyword evidence="11" id="KW-1185">Reference proteome</keyword>
<evidence type="ECO:0000256" key="5">
    <source>
        <dbReference type="ARBA" id="ARBA00022737"/>
    </source>
</evidence>
<dbReference type="PANTHER" id="PTHR45788">
    <property type="entry name" value="SUCCINATE/FUMARATE MITOCHONDRIAL TRANSPORTER-RELATED"/>
    <property type="match status" value="1"/>
</dbReference>
<evidence type="ECO:0000256" key="4">
    <source>
        <dbReference type="ARBA" id="ARBA00022692"/>
    </source>
</evidence>
<dbReference type="EMBL" id="JAVXUP010002947">
    <property type="protein sequence ID" value="KAK3000711.1"/>
    <property type="molecule type" value="Genomic_DNA"/>
</dbReference>
<gene>
    <name evidence="10" type="ORF">RJ639_022423</name>
</gene>
<dbReference type="PANTHER" id="PTHR45788:SF2">
    <property type="entry name" value="SUCCINATE_FUMARATE MITOCHONDRIAL TRANSPORTER"/>
    <property type="match status" value="1"/>
</dbReference>
<dbReference type="Proteomes" id="UP001188597">
    <property type="component" value="Unassembled WGS sequence"/>
</dbReference>
<keyword evidence="8" id="KW-0472">Membrane</keyword>
<proteinExistence type="inferred from homology"/>
<dbReference type="SUPFAM" id="SSF103506">
    <property type="entry name" value="Mitochondrial carrier"/>
    <property type="match status" value="1"/>
</dbReference>
<protein>
    <submittedName>
        <fullName evidence="10">Uncharacterized protein</fullName>
    </submittedName>
</protein>
<keyword evidence="7" id="KW-0496">Mitochondrion</keyword>
<accession>A0AA88V302</accession>
<dbReference type="GO" id="GO:0005469">
    <property type="term" value="F:succinate:fumarate antiporter activity"/>
    <property type="evidence" value="ECO:0007669"/>
    <property type="project" value="TreeGrafter"/>
</dbReference>
<keyword evidence="3" id="KW-0813">Transport</keyword>
<sequence length="79" mass="8532">MKMMEDCSNRGKSMISGFLAGTADPVCTGPFDVVKTRLMAQSRFGDELKGRVACLVEGTPPQTHEDPTWPGHHVGVADQ</sequence>
<evidence type="ECO:0000256" key="1">
    <source>
        <dbReference type="ARBA" id="ARBA00004225"/>
    </source>
</evidence>
<dbReference type="GO" id="GO:0031966">
    <property type="term" value="C:mitochondrial membrane"/>
    <property type="evidence" value="ECO:0007669"/>
    <property type="project" value="UniProtKB-SubCell"/>
</dbReference>
<feature type="region of interest" description="Disordered" evidence="9">
    <location>
        <begin position="59"/>
        <end position="79"/>
    </location>
</feature>
<keyword evidence="5" id="KW-0677">Repeat</keyword>
<dbReference type="InterPro" id="IPR049563">
    <property type="entry name" value="TXTP-like"/>
</dbReference>
<dbReference type="Gene3D" id="1.50.40.10">
    <property type="entry name" value="Mitochondrial carrier domain"/>
    <property type="match status" value="1"/>
</dbReference>
<dbReference type="InterPro" id="IPR018108">
    <property type="entry name" value="MCP_transmembrane"/>
</dbReference>
<keyword evidence="4" id="KW-0812">Transmembrane</keyword>
<reference evidence="10" key="1">
    <citation type="submission" date="2022-12" db="EMBL/GenBank/DDBJ databases">
        <title>Draft genome assemblies for two species of Escallonia (Escalloniales).</title>
        <authorList>
            <person name="Chanderbali A."/>
            <person name="Dervinis C."/>
            <person name="Anghel I."/>
            <person name="Soltis D."/>
            <person name="Soltis P."/>
            <person name="Zapata F."/>
        </authorList>
    </citation>
    <scope>NUCLEOTIDE SEQUENCE</scope>
    <source>
        <strain evidence="10">UCBG64.0493</strain>
        <tissue evidence="10">Leaf</tissue>
    </source>
</reference>
<dbReference type="AlphaFoldDB" id="A0AA88V302"/>
<dbReference type="InterPro" id="IPR023395">
    <property type="entry name" value="MCP_dom_sf"/>
</dbReference>
<dbReference type="Pfam" id="PF00153">
    <property type="entry name" value="Mito_carr"/>
    <property type="match status" value="1"/>
</dbReference>
<organism evidence="10 11">
    <name type="scientific">Escallonia herrerae</name>
    <dbReference type="NCBI Taxonomy" id="1293975"/>
    <lineage>
        <taxon>Eukaryota</taxon>
        <taxon>Viridiplantae</taxon>
        <taxon>Streptophyta</taxon>
        <taxon>Embryophyta</taxon>
        <taxon>Tracheophyta</taxon>
        <taxon>Spermatophyta</taxon>
        <taxon>Magnoliopsida</taxon>
        <taxon>eudicotyledons</taxon>
        <taxon>Gunneridae</taxon>
        <taxon>Pentapetalae</taxon>
        <taxon>asterids</taxon>
        <taxon>campanulids</taxon>
        <taxon>Escalloniales</taxon>
        <taxon>Escalloniaceae</taxon>
        <taxon>Escallonia</taxon>
    </lineage>
</organism>
<feature type="non-terminal residue" evidence="10">
    <location>
        <position position="79"/>
    </location>
</feature>
<comment type="caution">
    <text evidence="10">The sequence shown here is derived from an EMBL/GenBank/DDBJ whole genome shotgun (WGS) entry which is preliminary data.</text>
</comment>
<evidence type="ECO:0000256" key="2">
    <source>
        <dbReference type="ARBA" id="ARBA00006375"/>
    </source>
</evidence>
<evidence type="ECO:0000256" key="8">
    <source>
        <dbReference type="ARBA" id="ARBA00023136"/>
    </source>
</evidence>
<evidence type="ECO:0000256" key="7">
    <source>
        <dbReference type="ARBA" id="ARBA00023128"/>
    </source>
</evidence>
<evidence type="ECO:0000313" key="11">
    <source>
        <dbReference type="Proteomes" id="UP001188597"/>
    </source>
</evidence>